<comment type="similarity">
    <text evidence="1">Belongs to the protein kinase superfamily. STE Ser/Thr protein kinase family. STE20 subfamily.</text>
</comment>
<dbReference type="InterPro" id="IPR000719">
    <property type="entry name" value="Prot_kinase_dom"/>
</dbReference>
<organism evidence="10 11">
    <name type="scientific">Cercopithifilaria johnstoni</name>
    <dbReference type="NCBI Taxonomy" id="2874296"/>
    <lineage>
        <taxon>Eukaryota</taxon>
        <taxon>Metazoa</taxon>
        <taxon>Ecdysozoa</taxon>
        <taxon>Nematoda</taxon>
        <taxon>Chromadorea</taxon>
        <taxon>Rhabditida</taxon>
        <taxon>Spirurina</taxon>
        <taxon>Spiruromorpha</taxon>
        <taxon>Filarioidea</taxon>
        <taxon>Onchocercidae</taxon>
        <taxon>Cercopithifilaria</taxon>
    </lineage>
</organism>
<evidence type="ECO:0000256" key="8">
    <source>
        <dbReference type="ARBA" id="ARBA00048679"/>
    </source>
</evidence>
<keyword evidence="11" id="KW-1185">Reference proteome</keyword>
<evidence type="ECO:0000313" key="10">
    <source>
        <dbReference type="EMBL" id="CAG9539865.1"/>
    </source>
</evidence>
<accession>A0A8J2MDK5</accession>
<dbReference type="GO" id="GO:0005524">
    <property type="term" value="F:ATP binding"/>
    <property type="evidence" value="ECO:0007669"/>
    <property type="project" value="UniProtKB-KW"/>
</dbReference>
<protein>
    <recommendedName>
        <fullName evidence="9">Protein kinase domain-containing protein</fullName>
    </recommendedName>
</protein>
<evidence type="ECO:0000313" key="11">
    <source>
        <dbReference type="Proteomes" id="UP000746747"/>
    </source>
</evidence>
<comment type="catalytic activity">
    <reaction evidence="7">
        <text>L-threonyl-[protein] + ATP = O-phospho-L-threonyl-[protein] + ADP + H(+)</text>
        <dbReference type="Rhea" id="RHEA:46608"/>
        <dbReference type="Rhea" id="RHEA-COMP:11060"/>
        <dbReference type="Rhea" id="RHEA-COMP:11605"/>
        <dbReference type="ChEBI" id="CHEBI:15378"/>
        <dbReference type="ChEBI" id="CHEBI:30013"/>
        <dbReference type="ChEBI" id="CHEBI:30616"/>
        <dbReference type="ChEBI" id="CHEBI:61977"/>
        <dbReference type="ChEBI" id="CHEBI:456216"/>
        <dbReference type="EC" id="2.7.11.1"/>
    </reaction>
</comment>
<comment type="catalytic activity">
    <reaction evidence="8">
        <text>L-seryl-[protein] + ATP = O-phospho-L-seryl-[protein] + ADP + H(+)</text>
        <dbReference type="Rhea" id="RHEA:17989"/>
        <dbReference type="Rhea" id="RHEA-COMP:9863"/>
        <dbReference type="Rhea" id="RHEA-COMP:11604"/>
        <dbReference type="ChEBI" id="CHEBI:15378"/>
        <dbReference type="ChEBI" id="CHEBI:29999"/>
        <dbReference type="ChEBI" id="CHEBI:30616"/>
        <dbReference type="ChEBI" id="CHEBI:83421"/>
        <dbReference type="ChEBI" id="CHEBI:456216"/>
        <dbReference type="EC" id="2.7.11.1"/>
    </reaction>
</comment>
<dbReference type="OrthoDB" id="5814094at2759"/>
<dbReference type="Pfam" id="PF00069">
    <property type="entry name" value="Pkinase"/>
    <property type="match status" value="1"/>
</dbReference>
<dbReference type="PANTHER" id="PTHR48012:SF10">
    <property type="entry name" value="FI20177P1"/>
    <property type="match status" value="1"/>
</dbReference>
<evidence type="ECO:0000256" key="5">
    <source>
        <dbReference type="ARBA" id="ARBA00022777"/>
    </source>
</evidence>
<keyword evidence="6" id="KW-0067">ATP-binding</keyword>
<dbReference type="AlphaFoldDB" id="A0A8J2MDK5"/>
<keyword evidence="2" id="KW-0723">Serine/threonine-protein kinase</keyword>
<dbReference type="PANTHER" id="PTHR48012">
    <property type="entry name" value="STERILE20-LIKE KINASE, ISOFORM B-RELATED"/>
    <property type="match status" value="1"/>
</dbReference>
<feature type="domain" description="Protein kinase" evidence="9">
    <location>
        <begin position="1"/>
        <end position="187"/>
    </location>
</feature>
<dbReference type="Gene3D" id="1.10.510.10">
    <property type="entry name" value="Transferase(Phosphotransferase) domain 1"/>
    <property type="match status" value="1"/>
</dbReference>
<keyword evidence="5" id="KW-0418">Kinase</keyword>
<dbReference type="EMBL" id="CAKAEH010001858">
    <property type="protein sequence ID" value="CAG9539865.1"/>
    <property type="molecule type" value="Genomic_DNA"/>
</dbReference>
<evidence type="ECO:0000256" key="1">
    <source>
        <dbReference type="ARBA" id="ARBA00008874"/>
    </source>
</evidence>
<proteinExistence type="inferred from homology"/>
<name>A0A8J2MDK5_9BILA</name>
<dbReference type="InterPro" id="IPR050629">
    <property type="entry name" value="STE20/SPS1-PAK"/>
</dbReference>
<dbReference type="Proteomes" id="UP000746747">
    <property type="component" value="Unassembled WGS sequence"/>
</dbReference>
<gene>
    <name evidence="10" type="ORF">CJOHNSTONI_LOCUS9430</name>
</gene>
<reference evidence="10" key="1">
    <citation type="submission" date="2021-09" db="EMBL/GenBank/DDBJ databases">
        <authorList>
            <consortium name="Pathogen Informatics"/>
        </authorList>
    </citation>
    <scope>NUCLEOTIDE SEQUENCE</scope>
</reference>
<dbReference type="InterPro" id="IPR011009">
    <property type="entry name" value="Kinase-like_dom_sf"/>
</dbReference>
<dbReference type="PROSITE" id="PS50011">
    <property type="entry name" value="PROTEIN_KINASE_DOM"/>
    <property type="match status" value="1"/>
</dbReference>
<dbReference type="GO" id="GO:0004674">
    <property type="term" value="F:protein serine/threonine kinase activity"/>
    <property type="evidence" value="ECO:0007669"/>
    <property type="project" value="UniProtKB-KW"/>
</dbReference>
<evidence type="ECO:0000256" key="7">
    <source>
        <dbReference type="ARBA" id="ARBA00047899"/>
    </source>
</evidence>
<comment type="caution">
    <text evidence="10">The sequence shown here is derived from an EMBL/GenBank/DDBJ whole genome shotgun (WGS) entry which is preliminary data.</text>
</comment>
<evidence type="ECO:0000256" key="4">
    <source>
        <dbReference type="ARBA" id="ARBA00022741"/>
    </source>
</evidence>
<keyword evidence="3" id="KW-0808">Transferase</keyword>
<keyword evidence="4" id="KW-0547">Nucleotide-binding</keyword>
<evidence type="ECO:0000256" key="3">
    <source>
        <dbReference type="ARBA" id="ARBA00022679"/>
    </source>
</evidence>
<dbReference type="SUPFAM" id="SSF56112">
    <property type="entry name" value="Protein kinase-like (PK-like)"/>
    <property type="match status" value="1"/>
</dbReference>
<sequence length="450" mass="52539">MAYDLEQILHVKRRDMLDNNGELMASVLNENVIGHILRKLLKALSYLHQYALHNNLIARSIIVTENCDIKLTGFKWTVLKNEGIRKAISLRNNRFFGRPTQWAPEEALNDIEHYGPHTELWHVGLLIPEMVTGETFHLTNTTYPKDVKQYAEQLSLSSEILRLWHRLMQPNYEKRPTVDELLDRNIFKIIKSADKSEIQKALLADAKKYRVSTDELAEPIQKWTQLMNYSRERGASDVTRLESLYLGMGRNEFFSSVNYKDEIDDENPMYKIDFRKVPNDLLQCVCIGIIKNHKKKAGLALTVHLDINTINMCTVVCRNVYKFVQSEVIGFINYIRISLEIIDVLKQREKTRAKHRSWQIFLEKDEINKMETVAQVQVIFDGSSARDVLENAEKGHLEFRNFNMIDSPVLETRTGKTSNRTEEQRKNIPRDINEFFCISPLLHEIFRCLQ</sequence>
<evidence type="ECO:0000256" key="2">
    <source>
        <dbReference type="ARBA" id="ARBA00022527"/>
    </source>
</evidence>
<dbReference type="GO" id="GO:0005737">
    <property type="term" value="C:cytoplasm"/>
    <property type="evidence" value="ECO:0007669"/>
    <property type="project" value="TreeGrafter"/>
</dbReference>
<evidence type="ECO:0000256" key="6">
    <source>
        <dbReference type="ARBA" id="ARBA00022840"/>
    </source>
</evidence>
<evidence type="ECO:0000259" key="9">
    <source>
        <dbReference type="PROSITE" id="PS50011"/>
    </source>
</evidence>